<dbReference type="AlphaFoldDB" id="F2L452"/>
<evidence type="ECO:0000313" key="1">
    <source>
        <dbReference type="EMBL" id="AEA12108.1"/>
    </source>
</evidence>
<dbReference type="HOGENOM" id="CLU_1567264_0_0_2"/>
<dbReference type="KEGG" id="tuz:TUZN_0614"/>
<organism evidence="1 2">
    <name type="scientific">Thermoproteus uzoniensis (strain 768-20)</name>
    <dbReference type="NCBI Taxonomy" id="999630"/>
    <lineage>
        <taxon>Archaea</taxon>
        <taxon>Thermoproteota</taxon>
        <taxon>Thermoprotei</taxon>
        <taxon>Thermoproteales</taxon>
        <taxon>Thermoproteaceae</taxon>
        <taxon>Thermoproteus</taxon>
    </lineage>
</organism>
<sequence>MQGIGKLKLGLEEWKKIENDLVRIAATDQLELLLNFTLVAAVEDEGEEHAGEEEHVHGLLPSDQEFAREVGDLMDYAVKTYKADAHPHFHGDHGTVLFVIRGGPKDLLKAFRDLIEYARSNCEKCAVHGIDGEFHLGEDLAGIYFGDVYKVTFILPAEDGRRLRVYEAHP</sequence>
<evidence type="ECO:0000313" key="2">
    <source>
        <dbReference type="Proteomes" id="UP000008138"/>
    </source>
</evidence>
<name>F2L452_THEU7</name>
<dbReference type="RefSeq" id="WP_013679444.1">
    <property type="nucleotide sequence ID" value="NC_015315.1"/>
</dbReference>
<keyword evidence="2" id="KW-1185">Reference proteome</keyword>
<dbReference type="STRING" id="999630.TUZN_0614"/>
<proteinExistence type="predicted"/>
<gene>
    <name evidence="1" type="ordered locus">TUZN_0614</name>
</gene>
<accession>F2L452</accession>
<reference key="2">
    <citation type="submission" date="2011-03" db="EMBL/GenBank/DDBJ databases">
        <title>Complete genome sequence of the thermoacidophilic crenarchaeon Thermoproteus uzoniensis 768-20.</title>
        <authorList>
            <person name="Mardanov A.V."/>
            <person name="Gumerov V.M."/>
            <person name="Beletsky A.V."/>
            <person name="Prokofeva M.I."/>
            <person name="Bonch-Osmolovskaya E.A."/>
            <person name="Ravin N.V."/>
            <person name="Skryabin K.G."/>
        </authorList>
    </citation>
    <scope>NUCLEOTIDE SEQUENCE</scope>
    <source>
        <strain>768-20</strain>
    </source>
</reference>
<dbReference type="eggNOG" id="arCOG05681">
    <property type="taxonomic scope" value="Archaea"/>
</dbReference>
<dbReference type="GeneID" id="10360157"/>
<dbReference type="OrthoDB" id="28265at2157"/>
<dbReference type="Proteomes" id="UP000008138">
    <property type="component" value="Chromosome"/>
</dbReference>
<protein>
    <submittedName>
        <fullName evidence="1">Uncharacterized protein</fullName>
    </submittedName>
</protein>
<dbReference type="EMBL" id="CP002590">
    <property type="protein sequence ID" value="AEA12108.1"/>
    <property type="molecule type" value="Genomic_DNA"/>
</dbReference>
<reference evidence="1 2" key="1">
    <citation type="journal article" date="2011" name="J. Bacteriol.">
        <title>Complete genome sequence of the thermoacidophilic crenarchaeon Thermoproteus uzoniensis 768-20.</title>
        <authorList>
            <person name="Mardanov A.V."/>
            <person name="Gumerov V.M."/>
            <person name="Beletsky A.V."/>
            <person name="Prokofeva M.I."/>
            <person name="Bonch-Osmolovskaya E.A."/>
            <person name="Ravin N.V."/>
            <person name="Skryabin K.G."/>
        </authorList>
    </citation>
    <scope>NUCLEOTIDE SEQUENCE [LARGE SCALE GENOMIC DNA]</scope>
    <source>
        <strain evidence="1 2">768-20</strain>
    </source>
</reference>